<dbReference type="Proteomes" id="UP001153737">
    <property type="component" value="Chromosome 12"/>
</dbReference>
<comment type="similarity">
    <text evidence="2">Belongs to the glycosyl hydrolase 20 family.</text>
</comment>
<evidence type="ECO:0000259" key="5">
    <source>
        <dbReference type="Pfam" id="PF00728"/>
    </source>
</evidence>
<evidence type="ECO:0000313" key="7">
    <source>
        <dbReference type="Proteomes" id="UP001153737"/>
    </source>
</evidence>
<dbReference type="OrthoDB" id="10023921at2759"/>
<name>A0A9P0DFL5_PHACE</name>
<reference evidence="6" key="1">
    <citation type="submission" date="2022-01" db="EMBL/GenBank/DDBJ databases">
        <authorList>
            <person name="King R."/>
        </authorList>
    </citation>
    <scope>NUCLEOTIDE SEQUENCE</scope>
</reference>
<dbReference type="CDD" id="cd06565">
    <property type="entry name" value="GH20_GcnA-like"/>
    <property type="match status" value="1"/>
</dbReference>
<evidence type="ECO:0000256" key="2">
    <source>
        <dbReference type="ARBA" id="ARBA00006285"/>
    </source>
</evidence>
<evidence type="ECO:0000313" key="6">
    <source>
        <dbReference type="EMBL" id="CAH1118945.1"/>
    </source>
</evidence>
<dbReference type="EMBL" id="OU896718">
    <property type="protein sequence ID" value="CAH1118945.1"/>
    <property type="molecule type" value="Genomic_DNA"/>
</dbReference>
<dbReference type="PANTHER" id="PTHR21040:SF8">
    <property type="entry name" value="BCDNA.GH04120"/>
    <property type="match status" value="1"/>
</dbReference>
<evidence type="ECO:0000256" key="4">
    <source>
        <dbReference type="ARBA" id="ARBA00022801"/>
    </source>
</evidence>
<dbReference type="InterPro" id="IPR015883">
    <property type="entry name" value="Glyco_hydro_20_cat"/>
</dbReference>
<dbReference type="Gene3D" id="3.20.20.80">
    <property type="entry name" value="Glycosidases"/>
    <property type="match status" value="1"/>
</dbReference>
<reference evidence="6" key="2">
    <citation type="submission" date="2022-10" db="EMBL/GenBank/DDBJ databases">
        <authorList>
            <consortium name="ENA_rothamsted_submissions"/>
            <consortium name="culmorum"/>
            <person name="King R."/>
        </authorList>
    </citation>
    <scope>NUCLEOTIDE SEQUENCE</scope>
</reference>
<dbReference type="SUPFAM" id="SSF51445">
    <property type="entry name" value="(Trans)glycosidases"/>
    <property type="match status" value="1"/>
</dbReference>
<dbReference type="GO" id="GO:0005975">
    <property type="term" value="P:carbohydrate metabolic process"/>
    <property type="evidence" value="ECO:0007669"/>
    <property type="project" value="InterPro"/>
</dbReference>
<evidence type="ECO:0000256" key="1">
    <source>
        <dbReference type="ARBA" id="ARBA00001231"/>
    </source>
</evidence>
<comment type="catalytic activity">
    <reaction evidence="1">
        <text>Hydrolysis of terminal non-reducing N-acetyl-D-hexosamine residues in N-acetyl-beta-D-hexosaminides.</text>
        <dbReference type="EC" id="3.2.1.52"/>
    </reaction>
</comment>
<accession>A0A9P0DFL5</accession>
<proteinExistence type="inferred from homology"/>
<gene>
    <name evidence="6" type="ORF">PHAECO_LOCUS2936</name>
</gene>
<dbReference type="InterPro" id="IPR038901">
    <property type="entry name" value="HEXDC-like"/>
</dbReference>
<evidence type="ECO:0000256" key="3">
    <source>
        <dbReference type="ARBA" id="ARBA00012663"/>
    </source>
</evidence>
<organism evidence="6 7">
    <name type="scientific">Phaedon cochleariae</name>
    <name type="common">Mustard beetle</name>
    <dbReference type="NCBI Taxonomy" id="80249"/>
    <lineage>
        <taxon>Eukaryota</taxon>
        <taxon>Metazoa</taxon>
        <taxon>Ecdysozoa</taxon>
        <taxon>Arthropoda</taxon>
        <taxon>Hexapoda</taxon>
        <taxon>Insecta</taxon>
        <taxon>Pterygota</taxon>
        <taxon>Neoptera</taxon>
        <taxon>Endopterygota</taxon>
        <taxon>Coleoptera</taxon>
        <taxon>Polyphaga</taxon>
        <taxon>Cucujiformia</taxon>
        <taxon>Chrysomeloidea</taxon>
        <taxon>Chrysomelidae</taxon>
        <taxon>Chrysomelinae</taxon>
        <taxon>Chrysomelini</taxon>
        <taxon>Phaedon</taxon>
    </lineage>
</organism>
<feature type="domain" description="Glycoside hydrolase family 20 catalytic" evidence="5">
    <location>
        <begin position="191"/>
        <end position="331"/>
    </location>
</feature>
<sequence length="634" mass="72667">MNNYMQRLGFTAWRKKTTILVASGLITLIIFGLHFSKLEETKDNSQLEEEQNAEGVAAALMQSIKNVRFIENFNKMKMKKTDSNILGTEIDDMEQNGKVNQEAGKRLAHLSMKQFENLEIEQQLGIPYVNLDSRNPYIPKQRIVHLDLKGAPPSLAYLSKFFPLVKNMGATGILLEYEDMFPFSGLLKNISAKNCFTENRIKEILSLAESSGLEVIPLIQTFGHLEFALKHLDFVHLREVQGSPQALCPSRKSSLDFLSELIDQVMALHSSTRYLHIGCDEVFQMGECDICRLEIHENLFLKHVKNVADMVRSKYPSVKVLVWDDMLRHISLQSMQEINLGDSVDPMVWVYAEDIYRFVQPAVWEKYAAVFQTAWTASAFKGAFGETLYIPNARRHLENNLRWLDVMATQTTAFTQGLSGIVVTGWQRYDHFAVLCELLPASIPSLALSLTALSHGYFNSSLKEKFLLSLTCPEPSLDRSPFIMLDSDPFLWEKLNRCIFPGNAVFKLMSRFNSLEIEAKEYLDVTKRQKGWMTSYNVRHNYSLPLRVEELTIELPRMYHGMISLARSGVESMTDIFDNYTISEWIEQKIYPYVLEFEKIQNASVVLKSVNHWPSRPLDPMKDMQRLGIGIDVH</sequence>
<dbReference type="EC" id="3.2.1.52" evidence="3"/>
<dbReference type="InterPro" id="IPR017853">
    <property type="entry name" value="GH"/>
</dbReference>
<dbReference type="Pfam" id="PF00728">
    <property type="entry name" value="Glyco_hydro_20"/>
    <property type="match status" value="1"/>
</dbReference>
<keyword evidence="7" id="KW-1185">Reference proteome</keyword>
<dbReference type="PANTHER" id="PTHR21040">
    <property type="entry name" value="BCDNA.GH04120"/>
    <property type="match status" value="1"/>
</dbReference>
<dbReference type="AlphaFoldDB" id="A0A9P0DFL5"/>
<protein>
    <recommendedName>
        <fullName evidence="3">beta-N-acetylhexosaminidase</fullName>
        <ecNumber evidence="3">3.2.1.52</ecNumber>
    </recommendedName>
</protein>
<keyword evidence="4" id="KW-0378">Hydrolase</keyword>
<dbReference type="GO" id="GO:0004563">
    <property type="term" value="F:beta-N-acetylhexosaminidase activity"/>
    <property type="evidence" value="ECO:0007669"/>
    <property type="project" value="UniProtKB-EC"/>
</dbReference>